<dbReference type="EMBL" id="JACCFH010000001">
    <property type="protein sequence ID" value="NYG32634.1"/>
    <property type="molecule type" value="Genomic_DNA"/>
</dbReference>
<dbReference type="Pfam" id="PF21900">
    <property type="entry name" value="DUF6920"/>
    <property type="match status" value="1"/>
</dbReference>
<dbReference type="RefSeq" id="WP_179633505.1">
    <property type="nucleotide sequence ID" value="NZ_JACCFH010000001.1"/>
</dbReference>
<organism evidence="1 2">
    <name type="scientific">Sphaerotilus montanus</name>
    <dbReference type="NCBI Taxonomy" id="522889"/>
    <lineage>
        <taxon>Bacteria</taxon>
        <taxon>Pseudomonadati</taxon>
        <taxon>Pseudomonadota</taxon>
        <taxon>Betaproteobacteria</taxon>
        <taxon>Burkholderiales</taxon>
        <taxon>Sphaerotilaceae</taxon>
        <taxon>Sphaerotilus</taxon>
    </lineage>
</organism>
<evidence type="ECO:0000313" key="1">
    <source>
        <dbReference type="EMBL" id="NYG32634.1"/>
    </source>
</evidence>
<proteinExistence type="predicted"/>
<name>A0A7Y9QZ63_9BURK</name>
<sequence length="294" mass="32370">MDRWLVGGLGVLAVLVAVGVAAVAGLSRIGATRWAEATAALHQQLDAAQAAPAAGRQFNAARDLDGLPPPVQRYLRAALTEGQRRVRSVDMAQVGTMDLGERTPRWKPFRATERFAIDRPGFVWDAAIAVFPGVPVRVHDAYVAGEGRLHPAVFGLFTLTDQRDTGGELAQGELLRFLAEAPWYPTLLLPGPNLRWEPVDDRAARVTLRDGATVVTMTFRFGDDAMVDSMRAEARGRMVDGHSVPTVWEGRWSDYAVRDGMRVPLAGEVAWRLPEGLKPYWRGRVTRLTYTFVD</sequence>
<accession>A0A7Y9QZ63</accession>
<dbReference type="AlphaFoldDB" id="A0A7Y9QZ63"/>
<reference evidence="1 2" key="1">
    <citation type="submission" date="2020-07" db="EMBL/GenBank/DDBJ databases">
        <title>Genomic Encyclopedia of Archaeal and Bacterial Type Strains, Phase II (KMG-II): from individual species to whole genera.</title>
        <authorList>
            <person name="Goeker M."/>
        </authorList>
    </citation>
    <scope>NUCLEOTIDE SEQUENCE [LARGE SCALE GENOMIC DNA]</scope>
    <source>
        <strain evidence="1 2">DSM 21226</strain>
    </source>
</reference>
<dbReference type="Proteomes" id="UP000518288">
    <property type="component" value="Unassembled WGS sequence"/>
</dbReference>
<keyword evidence="2" id="KW-1185">Reference proteome</keyword>
<gene>
    <name evidence="1" type="ORF">BDD16_001620</name>
</gene>
<protein>
    <submittedName>
        <fullName evidence="1">Uncharacterized protein</fullName>
    </submittedName>
</protein>
<comment type="caution">
    <text evidence="1">The sequence shown here is derived from an EMBL/GenBank/DDBJ whole genome shotgun (WGS) entry which is preliminary data.</text>
</comment>
<evidence type="ECO:0000313" key="2">
    <source>
        <dbReference type="Proteomes" id="UP000518288"/>
    </source>
</evidence>
<dbReference type="InterPro" id="IPR054213">
    <property type="entry name" value="DUF6920"/>
</dbReference>